<sequence>MPHYSWRTVHRHHDTSTPNTSTAAEHKRDIVPRTATKSPNHKPSMQEQAICNLLATLSKPPWTKPLNWSLQMTDDGEERIPFHLYVQSNAVQPRSSSQTSSFPALNRLPAELQLRILTFCSPPTLYQIMRTSALRTEAAKVFWADPNTYYLIEAYWLFGGGHSGYTCYDLSFTAYAQNVEIEYDSSADSQIAPLKDDVLELDYEKAREFWKTFQARFPRAKRVVVNQNWESLSMRQRDDEPVACCLKALIEACPVEIDVLAFVLVEVQSGGCKRTARPVANNWHRVLYRLADDGGWKKVTTSGFERKTVLMPPKRFHGPVGEFEGLKYECGRIQLQRIGLRTLAIEALDRHYFDKEDSEPFHCPLSGCDVYFEKAGQWTQHAAEAHGADLIMNSRFDILPNALQYVFEERKNNLEQEVEAVRRKWGKIYNDWNEEGGEKRRELERGWIYQLENDVAWDTGMKGTESELWLRFSTVMDPTWVGQ</sequence>
<dbReference type="InterPro" id="IPR013087">
    <property type="entry name" value="Znf_C2H2_type"/>
</dbReference>
<organism evidence="3 4">
    <name type="scientific">Trematosphaeria pertusa</name>
    <dbReference type="NCBI Taxonomy" id="390896"/>
    <lineage>
        <taxon>Eukaryota</taxon>
        <taxon>Fungi</taxon>
        <taxon>Dikarya</taxon>
        <taxon>Ascomycota</taxon>
        <taxon>Pezizomycotina</taxon>
        <taxon>Dothideomycetes</taxon>
        <taxon>Pleosporomycetidae</taxon>
        <taxon>Pleosporales</taxon>
        <taxon>Massarineae</taxon>
        <taxon>Trematosphaeriaceae</taxon>
        <taxon>Trematosphaeria</taxon>
    </lineage>
</organism>
<dbReference type="Proteomes" id="UP000800094">
    <property type="component" value="Unassembled WGS sequence"/>
</dbReference>
<dbReference type="GeneID" id="54583475"/>
<dbReference type="RefSeq" id="XP_033678555.1">
    <property type="nucleotide sequence ID" value="XM_033830145.1"/>
</dbReference>
<accession>A0A6A6HZQ0</accession>
<gene>
    <name evidence="3" type="ORF">BU26DRAFT_523822</name>
</gene>
<dbReference type="PROSITE" id="PS00028">
    <property type="entry name" value="ZINC_FINGER_C2H2_1"/>
    <property type="match status" value="1"/>
</dbReference>
<feature type="domain" description="C2H2-type" evidence="2">
    <location>
        <begin position="363"/>
        <end position="386"/>
    </location>
</feature>
<feature type="compositionally biased region" description="Polar residues" evidence="1">
    <location>
        <begin position="35"/>
        <end position="44"/>
    </location>
</feature>
<name>A0A6A6HZQ0_9PLEO</name>
<evidence type="ECO:0000256" key="1">
    <source>
        <dbReference type="SAM" id="MobiDB-lite"/>
    </source>
</evidence>
<dbReference type="OrthoDB" id="5397557at2759"/>
<dbReference type="EMBL" id="ML987205">
    <property type="protein sequence ID" value="KAF2243551.1"/>
    <property type="molecule type" value="Genomic_DNA"/>
</dbReference>
<dbReference type="AlphaFoldDB" id="A0A6A6HZQ0"/>
<proteinExistence type="predicted"/>
<evidence type="ECO:0000313" key="4">
    <source>
        <dbReference type="Proteomes" id="UP000800094"/>
    </source>
</evidence>
<evidence type="ECO:0000259" key="2">
    <source>
        <dbReference type="PROSITE" id="PS00028"/>
    </source>
</evidence>
<keyword evidence="4" id="KW-1185">Reference proteome</keyword>
<reference evidence="3" key="1">
    <citation type="journal article" date="2020" name="Stud. Mycol.">
        <title>101 Dothideomycetes genomes: a test case for predicting lifestyles and emergence of pathogens.</title>
        <authorList>
            <person name="Haridas S."/>
            <person name="Albert R."/>
            <person name="Binder M."/>
            <person name="Bloem J."/>
            <person name="Labutti K."/>
            <person name="Salamov A."/>
            <person name="Andreopoulos B."/>
            <person name="Baker S."/>
            <person name="Barry K."/>
            <person name="Bills G."/>
            <person name="Bluhm B."/>
            <person name="Cannon C."/>
            <person name="Castanera R."/>
            <person name="Culley D."/>
            <person name="Daum C."/>
            <person name="Ezra D."/>
            <person name="Gonzalez J."/>
            <person name="Henrissat B."/>
            <person name="Kuo A."/>
            <person name="Liang C."/>
            <person name="Lipzen A."/>
            <person name="Lutzoni F."/>
            <person name="Magnuson J."/>
            <person name="Mondo S."/>
            <person name="Nolan M."/>
            <person name="Ohm R."/>
            <person name="Pangilinan J."/>
            <person name="Park H.-J."/>
            <person name="Ramirez L."/>
            <person name="Alfaro M."/>
            <person name="Sun H."/>
            <person name="Tritt A."/>
            <person name="Yoshinaga Y."/>
            <person name="Zwiers L.-H."/>
            <person name="Turgeon B."/>
            <person name="Goodwin S."/>
            <person name="Spatafora J."/>
            <person name="Crous P."/>
            <person name="Grigoriev I."/>
        </authorList>
    </citation>
    <scope>NUCLEOTIDE SEQUENCE</scope>
    <source>
        <strain evidence="3">CBS 122368</strain>
    </source>
</reference>
<protein>
    <recommendedName>
        <fullName evidence="2">C2H2-type domain-containing protein</fullName>
    </recommendedName>
</protein>
<evidence type="ECO:0000313" key="3">
    <source>
        <dbReference type="EMBL" id="KAF2243551.1"/>
    </source>
</evidence>
<feature type="region of interest" description="Disordered" evidence="1">
    <location>
        <begin position="1"/>
        <end position="44"/>
    </location>
</feature>